<dbReference type="InterPro" id="IPR015421">
    <property type="entry name" value="PyrdxlP-dep_Trfase_major"/>
</dbReference>
<gene>
    <name evidence="3" type="ORF">UFOPK3522_01776</name>
</gene>
<protein>
    <submittedName>
        <fullName evidence="3">Unannotated protein</fullName>
    </submittedName>
</protein>
<dbReference type="GO" id="GO:0030170">
    <property type="term" value="F:pyridoxal phosphate binding"/>
    <property type="evidence" value="ECO:0007669"/>
    <property type="project" value="InterPro"/>
</dbReference>
<dbReference type="GO" id="GO:0008483">
    <property type="term" value="F:transaminase activity"/>
    <property type="evidence" value="ECO:0007669"/>
    <property type="project" value="InterPro"/>
</dbReference>
<name>A0A6J5ZYC8_9ZZZZ</name>
<comment type="cofactor">
    <cofactor evidence="1">
        <name>pyridoxal 5'-phosphate</name>
        <dbReference type="ChEBI" id="CHEBI:597326"/>
    </cofactor>
</comment>
<sequence>MEMLRFGSSGTECVSYALRFARAFTGRKLIVRFEGAYHGWADGIHWSAHPALADAGPVERPNVIPDSSGIPDELGLSLLVVPWNNPEALKAVFAEHGDEIAAVITEPIMGNSGGLLPQPGFLELMRELTTASGSLLIFDEVLVGFRVGPAGAQGLFGITPDLTVLAKALGGGFPVAAVGGRRDVMELVASGGVQHGGTYNSSPMACAAAIAALEVMGRDGFYEEMMARGERLANGLVEIATAAGIDSCWTGVGSLFQLWLGSSEPPTDYRSAQALVAASPFTTFRNEMLERRIIIQPPQEGLFLMSAAHTDEDIEMTLAAAADVMPAVAAAIAAGEVGPGGGVR</sequence>
<dbReference type="Gene3D" id="3.40.640.10">
    <property type="entry name" value="Type I PLP-dependent aspartate aminotransferase-like (Major domain)"/>
    <property type="match status" value="1"/>
</dbReference>
<reference evidence="3" key="1">
    <citation type="submission" date="2020-05" db="EMBL/GenBank/DDBJ databases">
        <authorList>
            <person name="Chiriac C."/>
            <person name="Salcher M."/>
            <person name="Ghai R."/>
            <person name="Kavagutti S V."/>
        </authorList>
    </citation>
    <scope>NUCLEOTIDE SEQUENCE</scope>
</reference>
<evidence type="ECO:0000256" key="1">
    <source>
        <dbReference type="ARBA" id="ARBA00001933"/>
    </source>
</evidence>
<keyword evidence="2" id="KW-0663">Pyridoxal phosphate</keyword>
<dbReference type="InterPro" id="IPR049704">
    <property type="entry name" value="Aminotrans_3_PPA_site"/>
</dbReference>
<dbReference type="Gene3D" id="3.90.1150.10">
    <property type="entry name" value="Aspartate Aminotransferase, domain 1"/>
    <property type="match status" value="1"/>
</dbReference>
<dbReference type="InterPro" id="IPR015424">
    <property type="entry name" value="PyrdxlP-dep_Trfase"/>
</dbReference>
<dbReference type="PANTHER" id="PTHR43713">
    <property type="entry name" value="GLUTAMATE-1-SEMIALDEHYDE 2,1-AMINOMUTASE"/>
    <property type="match status" value="1"/>
</dbReference>
<dbReference type="Pfam" id="PF00202">
    <property type="entry name" value="Aminotran_3"/>
    <property type="match status" value="1"/>
</dbReference>
<evidence type="ECO:0000313" key="3">
    <source>
        <dbReference type="EMBL" id="CAB4347644.1"/>
    </source>
</evidence>
<evidence type="ECO:0000256" key="2">
    <source>
        <dbReference type="ARBA" id="ARBA00022898"/>
    </source>
</evidence>
<dbReference type="InterPro" id="IPR015422">
    <property type="entry name" value="PyrdxlP-dep_Trfase_small"/>
</dbReference>
<proteinExistence type="predicted"/>
<accession>A0A6J5ZYC8</accession>
<organism evidence="3">
    <name type="scientific">freshwater metagenome</name>
    <dbReference type="NCBI Taxonomy" id="449393"/>
    <lineage>
        <taxon>unclassified sequences</taxon>
        <taxon>metagenomes</taxon>
        <taxon>ecological metagenomes</taxon>
    </lineage>
</organism>
<dbReference type="EMBL" id="CAESAO010000246">
    <property type="protein sequence ID" value="CAB4347644.1"/>
    <property type="molecule type" value="Genomic_DNA"/>
</dbReference>
<dbReference type="SUPFAM" id="SSF53383">
    <property type="entry name" value="PLP-dependent transferases"/>
    <property type="match status" value="1"/>
</dbReference>
<dbReference type="PANTHER" id="PTHR43713:SF3">
    <property type="entry name" value="GLUTAMATE-1-SEMIALDEHYDE 2,1-AMINOMUTASE 1, CHLOROPLASTIC-RELATED"/>
    <property type="match status" value="1"/>
</dbReference>
<dbReference type="InterPro" id="IPR005814">
    <property type="entry name" value="Aminotrans_3"/>
</dbReference>
<dbReference type="AlphaFoldDB" id="A0A6J5ZYC8"/>
<dbReference type="PROSITE" id="PS00600">
    <property type="entry name" value="AA_TRANSFER_CLASS_3"/>
    <property type="match status" value="1"/>
</dbReference>